<organism evidence="2 3">
    <name type="scientific">SAR324 cluster bacterium</name>
    <dbReference type="NCBI Taxonomy" id="2024889"/>
    <lineage>
        <taxon>Bacteria</taxon>
        <taxon>Deltaproteobacteria</taxon>
        <taxon>SAR324 cluster</taxon>
    </lineage>
</organism>
<name>A0A2A4T172_9DELT</name>
<evidence type="ECO:0000313" key="2">
    <source>
        <dbReference type="EMBL" id="PCI27268.1"/>
    </source>
</evidence>
<evidence type="ECO:0000256" key="1">
    <source>
        <dbReference type="SAM" id="Coils"/>
    </source>
</evidence>
<comment type="caution">
    <text evidence="2">The sequence shown here is derived from an EMBL/GenBank/DDBJ whole genome shotgun (WGS) entry which is preliminary data.</text>
</comment>
<keyword evidence="1" id="KW-0175">Coiled coil</keyword>
<accession>A0A2A4T172</accession>
<dbReference type="AlphaFoldDB" id="A0A2A4T172"/>
<dbReference type="Proteomes" id="UP000218113">
    <property type="component" value="Unassembled WGS sequence"/>
</dbReference>
<sequence>MRGFIALLITLFIVSSIAGTGYLIFTNHDQKKELINKKLEIANLENEIQTLRNVNQNLRRQSSYRNRNNYKKSTRKTTYTTTKKQNYVKPYNPTKKREKYVPQKERKRLAELKSNKRYQKFSKSIKLVSNSRIKILRNNKLESNSAIYGRYYPNKQFRYINNINCNLKNTKLELRDECSMQISLGMDRVYLSKMTARHIRSEDYRNHMIECNYSKKYGVLHNCQSKLI</sequence>
<gene>
    <name evidence="2" type="ORF">COB67_08930</name>
</gene>
<evidence type="ECO:0000313" key="3">
    <source>
        <dbReference type="Proteomes" id="UP000218113"/>
    </source>
</evidence>
<reference evidence="3" key="1">
    <citation type="submission" date="2017-08" db="EMBL/GenBank/DDBJ databases">
        <title>A dynamic microbial community with high functional redundancy inhabits the cold, oxic subseafloor aquifer.</title>
        <authorList>
            <person name="Tully B.J."/>
            <person name="Wheat C.G."/>
            <person name="Glazer B.T."/>
            <person name="Huber J.A."/>
        </authorList>
    </citation>
    <scope>NUCLEOTIDE SEQUENCE [LARGE SCALE GENOMIC DNA]</scope>
</reference>
<proteinExistence type="predicted"/>
<dbReference type="EMBL" id="NVSR01000066">
    <property type="protein sequence ID" value="PCI27268.1"/>
    <property type="molecule type" value="Genomic_DNA"/>
</dbReference>
<feature type="coiled-coil region" evidence="1">
    <location>
        <begin position="27"/>
        <end position="61"/>
    </location>
</feature>
<protein>
    <submittedName>
        <fullName evidence="2">Uncharacterized protein</fullName>
    </submittedName>
</protein>